<reference evidence="2" key="1">
    <citation type="submission" date="2016-11" db="EMBL/GenBank/DDBJ databases">
        <authorList>
            <person name="Jaros S."/>
            <person name="Januszkiewicz K."/>
            <person name="Wedrychowicz H."/>
        </authorList>
    </citation>
    <scope>NUCLEOTIDE SEQUENCE [LARGE SCALE GENOMIC DNA]</scope>
    <source>
        <strain evidence="2">DSM 7057</strain>
    </source>
</reference>
<name>A0AA94HQ99_DESDE</name>
<dbReference type="EMBL" id="FPIW01000002">
    <property type="protein sequence ID" value="SFW14773.1"/>
    <property type="molecule type" value="Genomic_DNA"/>
</dbReference>
<dbReference type="Pfam" id="PF20095">
    <property type="entry name" value="DUF6485"/>
    <property type="match status" value="1"/>
</dbReference>
<gene>
    <name evidence="1" type="ORF">SAMN02910291_00207</name>
</gene>
<dbReference type="RefSeq" id="WP_015939150.1">
    <property type="nucleotide sequence ID" value="NZ_FPIW01000002.1"/>
</dbReference>
<accession>A0AA94HQ99</accession>
<proteinExistence type="predicted"/>
<dbReference type="AlphaFoldDB" id="A0AA94HQ99"/>
<protein>
    <recommendedName>
        <fullName evidence="3">Cytosolic protein</fullName>
    </recommendedName>
</protein>
<evidence type="ECO:0000313" key="1">
    <source>
        <dbReference type="EMBL" id="SFW14773.1"/>
    </source>
</evidence>
<dbReference type="Proteomes" id="UP000182680">
    <property type="component" value="Unassembled WGS sequence"/>
</dbReference>
<evidence type="ECO:0000313" key="2">
    <source>
        <dbReference type="Proteomes" id="UP000182680"/>
    </source>
</evidence>
<organism evidence="1 2">
    <name type="scientific">Desulfovibrio desulfuricans</name>
    <dbReference type="NCBI Taxonomy" id="876"/>
    <lineage>
        <taxon>Bacteria</taxon>
        <taxon>Pseudomonadati</taxon>
        <taxon>Thermodesulfobacteriota</taxon>
        <taxon>Desulfovibrionia</taxon>
        <taxon>Desulfovibrionales</taxon>
        <taxon>Desulfovibrionaceae</taxon>
        <taxon>Desulfovibrio</taxon>
    </lineage>
</organism>
<sequence length="73" mass="8045">MNISSAFCSCKNTDCPLHPARHDKGCAPCIQKNLRLKEIPNCFFDLLEGAESREGDSFEHFAQQVLGSGTACR</sequence>
<dbReference type="OMA" id="KGVIMEN"/>
<evidence type="ECO:0008006" key="3">
    <source>
        <dbReference type="Google" id="ProtNLM"/>
    </source>
</evidence>
<comment type="caution">
    <text evidence="1">The sequence shown here is derived from an EMBL/GenBank/DDBJ whole genome shotgun (WGS) entry which is preliminary data.</text>
</comment>